<dbReference type="Proteomes" id="UP000325440">
    <property type="component" value="Unassembled WGS sequence"/>
</dbReference>
<protein>
    <submittedName>
        <fullName evidence="1">Uncharacterized protein</fullName>
    </submittedName>
</protein>
<evidence type="ECO:0000313" key="2">
    <source>
        <dbReference type="Proteomes" id="UP000325440"/>
    </source>
</evidence>
<organism evidence="1 2">
    <name type="scientific">Cinara cedri</name>
    <dbReference type="NCBI Taxonomy" id="506608"/>
    <lineage>
        <taxon>Eukaryota</taxon>
        <taxon>Metazoa</taxon>
        <taxon>Ecdysozoa</taxon>
        <taxon>Arthropoda</taxon>
        <taxon>Hexapoda</taxon>
        <taxon>Insecta</taxon>
        <taxon>Pterygota</taxon>
        <taxon>Neoptera</taxon>
        <taxon>Paraneoptera</taxon>
        <taxon>Hemiptera</taxon>
        <taxon>Sternorrhyncha</taxon>
        <taxon>Aphidomorpha</taxon>
        <taxon>Aphidoidea</taxon>
        <taxon>Aphididae</taxon>
        <taxon>Lachninae</taxon>
        <taxon>Cinara</taxon>
    </lineage>
</organism>
<reference evidence="1 2" key="1">
    <citation type="submission" date="2019-08" db="EMBL/GenBank/DDBJ databases">
        <authorList>
            <person name="Alioto T."/>
            <person name="Alioto T."/>
            <person name="Gomez Garrido J."/>
        </authorList>
    </citation>
    <scope>NUCLEOTIDE SEQUENCE [LARGE SCALE GENOMIC DNA]</scope>
</reference>
<sequence>MDSIEEEKEDNDLDADVPTTAKVTRKCGETLQKFFMQKDNGNIPSEKIVSKFCQPYLH</sequence>
<proteinExistence type="predicted"/>
<dbReference type="AlphaFoldDB" id="A0A5E4N5F3"/>
<evidence type="ECO:0000313" key="1">
    <source>
        <dbReference type="EMBL" id="VVC39919.1"/>
    </source>
</evidence>
<keyword evidence="2" id="KW-1185">Reference proteome</keyword>
<dbReference type="EMBL" id="CABPRJ010001898">
    <property type="protein sequence ID" value="VVC39919.1"/>
    <property type="molecule type" value="Genomic_DNA"/>
</dbReference>
<gene>
    <name evidence="1" type="ORF">CINCED_3A010542</name>
</gene>
<name>A0A5E4N5F3_9HEMI</name>
<accession>A0A5E4N5F3</accession>